<dbReference type="SUPFAM" id="SSF57756">
    <property type="entry name" value="Retrovirus zinc finger-like domains"/>
    <property type="match status" value="1"/>
</dbReference>
<dbReference type="InterPro" id="IPR001878">
    <property type="entry name" value="Znf_CCHC"/>
</dbReference>
<gene>
    <name evidence="5" type="ORF">H1R20_g11558</name>
</gene>
<feature type="non-terminal residue" evidence="5">
    <location>
        <position position="720"/>
    </location>
</feature>
<feature type="domain" description="CCHC-type" evidence="4">
    <location>
        <begin position="335"/>
        <end position="348"/>
    </location>
</feature>
<dbReference type="SUPFAM" id="SSF50630">
    <property type="entry name" value="Acid proteases"/>
    <property type="match status" value="1"/>
</dbReference>
<protein>
    <recommendedName>
        <fullName evidence="4">CCHC-type domain-containing protein</fullName>
    </recommendedName>
</protein>
<dbReference type="OrthoDB" id="2962718at2759"/>
<dbReference type="GO" id="GO:0006397">
    <property type="term" value="P:mRNA processing"/>
    <property type="evidence" value="ECO:0007669"/>
    <property type="project" value="UniProtKB-KW"/>
</dbReference>
<sequence length="720" mass="83004">MAEVLDPKIIVGDGLENMPTGKQFPPNYALNRPRYEKSRILDYIQECEEVMAQNKVETDRIRKKILCYYLTYTERQVWIQMDKYKTGTYEQFKSQVLGFHPEALRQAKGDISHLRIVCVPYVGTKRKHYDSLIEFHLKFRHEAGKLENMIVSNRELAELYLGTLDEDFRDQVLEALALENGNDKEKDLVRGTEPLKWGKYLEKAEHLVNVREQFSDGFNFERQLGSVLPKPFSFTNRATVPEAPSGPSVPKESAPPVVKKELDEDRLLQRFHSMLNEKFNEYNHKNERFFDEVRNTKDKMDIMLRNPHNFSLNQQSRPQRPPPPMMNQSSRTPICYYCNQPGHYLNNCLARDAHLQAGKIQVRPEGLFTLDGRRLVQNEKESMREYVDKYVTGAVQNMQGMNDEVEYSWQQFNYNYAPEAESVTCEEFRQLQAAIESLANKLSSSQTPLPPQTQQFVQNQEPERDSGLNQIRRKQERMSRSQEEKIVQFLNLLDNDKIRKEDTEVRERDTEPEPVVVNTFVQLEDLPRAEVFCAKDLPGIPDGAFVMTDPVEQYLHSLAEGEEPRPILVARESVALRTVFPLIHKSARAEVLLDTGSQICSMDADVARNLGIAWDPDIVIHLQSANRTVEKTLGLAKNVEFDFGGVLAYIQLHIIRRPAYSVLLGRPFDVAMSSEVSNKTNGDQFLTLKDPNTGKRLTIPTFAKGKPPPHIQKELWNQEE</sequence>
<keyword evidence="2" id="KW-0862">Zinc</keyword>
<dbReference type="InterPro" id="IPR036875">
    <property type="entry name" value="Znf_CCHC_sf"/>
</dbReference>
<keyword evidence="2" id="KW-0479">Metal-binding</keyword>
<dbReference type="Proteomes" id="UP001140091">
    <property type="component" value="Unassembled WGS sequence"/>
</dbReference>
<name>A0A9W8MCK7_9AGAR</name>
<keyword evidence="6" id="KW-1185">Reference proteome</keyword>
<evidence type="ECO:0000259" key="4">
    <source>
        <dbReference type="PROSITE" id="PS50158"/>
    </source>
</evidence>
<dbReference type="Gene3D" id="2.40.70.10">
    <property type="entry name" value="Acid Proteases"/>
    <property type="match status" value="1"/>
</dbReference>
<evidence type="ECO:0000313" key="5">
    <source>
        <dbReference type="EMBL" id="KAJ2925536.1"/>
    </source>
</evidence>
<dbReference type="InterPro" id="IPR021109">
    <property type="entry name" value="Peptidase_aspartic_dom_sf"/>
</dbReference>
<dbReference type="GO" id="GO:0008270">
    <property type="term" value="F:zinc ion binding"/>
    <property type="evidence" value="ECO:0007669"/>
    <property type="project" value="UniProtKB-KW"/>
</dbReference>
<feature type="compositionally biased region" description="Low complexity" evidence="3">
    <location>
        <begin position="442"/>
        <end position="455"/>
    </location>
</feature>
<reference evidence="5" key="1">
    <citation type="submission" date="2022-06" db="EMBL/GenBank/DDBJ databases">
        <title>Genome Sequence of Candolleomyces eurysporus.</title>
        <authorList>
            <person name="Buettner E."/>
        </authorList>
    </citation>
    <scope>NUCLEOTIDE SEQUENCE</scope>
    <source>
        <strain evidence="5">VTCC 930004</strain>
    </source>
</reference>
<dbReference type="PROSITE" id="PS50158">
    <property type="entry name" value="ZF_CCHC"/>
    <property type="match status" value="1"/>
</dbReference>
<evidence type="ECO:0000256" key="1">
    <source>
        <dbReference type="ARBA" id="ARBA00022664"/>
    </source>
</evidence>
<evidence type="ECO:0000256" key="2">
    <source>
        <dbReference type="PROSITE-ProRule" id="PRU00047"/>
    </source>
</evidence>
<comment type="caution">
    <text evidence="5">The sequence shown here is derived from an EMBL/GenBank/DDBJ whole genome shotgun (WGS) entry which is preliminary data.</text>
</comment>
<dbReference type="CDD" id="cd00303">
    <property type="entry name" value="retropepsin_like"/>
    <property type="match status" value="1"/>
</dbReference>
<accession>A0A9W8MCK7</accession>
<evidence type="ECO:0000256" key="3">
    <source>
        <dbReference type="SAM" id="MobiDB-lite"/>
    </source>
</evidence>
<feature type="region of interest" description="Disordered" evidence="3">
    <location>
        <begin position="442"/>
        <end position="480"/>
    </location>
</feature>
<proteinExistence type="predicted"/>
<keyword evidence="2" id="KW-0863">Zinc-finger</keyword>
<dbReference type="GO" id="GO:0003676">
    <property type="term" value="F:nucleic acid binding"/>
    <property type="evidence" value="ECO:0007669"/>
    <property type="project" value="InterPro"/>
</dbReference>
<dbReference type="AlphaFoldDB" id="A0A9W8MCK7"/>
<evidence type="ECO:0000313" key="6">
    <source>
        <dbReference type="Proteomes" id="UP001140091"/>
    </source>
</evidence>
<keyword evidence="1" id="KW-0507">mRNA processing</keyword>
<organism evidence="5 6">
    <name type="scientific">Candolleomyces eurysporus</name>
    <dbReference type="NCBI Taxonomy" id="2828524"/>
    <lineage>
        <taxon>Eukaryota</taxon>
        <taxon>Fungi</taxon>
        <taxon>Dikarya</taxon>
        <taxon>Basidiomycota</taxon>
        <taxon>Agaricomycotina</taxon>
        <taxon>Agaricomycetes</taxon>
        <taxon>Agaricomycetidae</taxon>
        <taxon>Agaricales</taxon>
        <taxon>Agaricineae</taxon>
        <taxon>Psathyrellaceae</taxon>
        <taxon>Candolleomyces</taxon>
    </lineage>
</organism>
<dbReference type="EMBL" id="JANBPK010001159">
    <property type="protein sequence ID" value="KAJ2925536.1"/>
    <property type="molecule type" value="Genomic_DNA"/>
</dbReference>